<dbReference type="RefSeq" id="WP_243517547.1">
    <property type="nucleotide sequence ID" value="NZ_CP094534.1"/>
</dbReference>
<keyword evidence="1" id="KW-0677">Repeat</keyword>
<evidence type="ECO:0000256" key="4">
    <source>
        <dbReference type="SAM" id="SignalP"/>
    </source>
</evidence>
<dbReference type="Gene3D" id="1.25.40.20">
    <property type="entry name" value="Ankyrin repeat-containing domain"/>
    <property type="match status" value="2"/>
</dbReference>
<feature type="repeat" description="ANK" evidence="3">
    <location>
        <begin position="301"/>
        <end position="333"/>
    </location>
</feature>
<evidence type="ECO:0000313" key="6">
    <source>
        <dbReference type="Proteomes" id="UP000831390"/>
    </source>
</evidence>
<reference evidence="5 6" key="1">
    <citation type="submission" date="2022-03" db="EMBL/GenBank/DDBJ databases">
        <title>Hymenobactersp. isolated from the air.</title>
        <authorList>
            <person name="Won M."/>
            <person name="Kwon S.-W."/>
        </authorList>
    </citation>
    <scope>NUCLEOTIDE SEQUENCE [LARGE SCALE GENOMIC DNA]</scope>
    <source>
        <strain evidence="5 6">KACC 22596</strain>
    </source>
</reference>
<keyword evidence="4" id="KW-0732">Signal</keyword>
<evidence type="ECO:0000256" key="1">
    <source>
        <dbReference type="ARBA" id="ARBA00022737"/>
    </source>
</evidence>
<evidence type="ECO:0000313" key="5">
    <source>
        <dbReference type="EMBL" id="UOE35479.1"/>
    </source>
</evidence>
<gene>
    <name evidence="5" type="ORF">MTP16_07465</name>
</gene>
<dbReference type="SMART" id="SM00248">
    <property type="entry name" value="ANK"/>
    <property type="match status" value="4"/>
</dbReference>
<keyword evidence="6" id="KW-1185">Reference proteome</keyword>
<sequence length="587" mass="66337">MKQLVIYLLALSWCSSLAPRAMAQNRRKGSSEAAIFRFGQPLAAGTYSFEPTGLFWFPQPSETQIKPEAFQPDAYFDQKAKPVKLKAGAVRYGAYLLTNGQEYLYALVNGEAGWLRAAVPVPAPLKAQYRTLLTQQRLRSSETGLQLGPEYGYVQITPFNDTNYVLIRNGFDNDFVLHVPTLRVTWRSGGRYEGAEIDFATDQLECHGDLMGGRFRFTRQGQPVPDKPTPAAKMSAEERLLARMMSSPQAHQHILDSLRRNYKPSADVVMGNALEAGKISRVDSLLKRGFKIDSAVYIKGTKLTPLSHAVRLDNLPLMELLLKKGASAARVNRYDIDRRPPICFAKSPAALELLLAHGANLQLLKYVDYYKRRRYPTEYLGDKAELRPILLRHAPDSLFKQFDFYDTMLYRYIWEGDTVGIQKLLDRGASLVKPLRVGLKPPFDDADQRPPLYQAAGRVSMAMFLLRHGARLDNPFHMPLDPEAYVLRFESLPFLSYAEKRLGMKLTTPNNPTFAVLQDTVMMQALMKRGVSINSVDSYGNTALIYAKQWNQNVPVEKFLLRHGADKAIVNKRGGSYLIGRERPYTR</sequence>
<dbReference type="Proteomes" id="UP000831390">
    <property type="component" value="Chromosome"/>
</dbReference>
<accession>A0ABY4B8H9</accession>
<dbReference type="EMBL" id="CP094534">
    <property type="protein sequence ID" value="UOE35479.1"/>
    <property type="molecule type" value="Genomic_DNA"/>
</dbReference>
<keyword evidence="2 3" id="KW-0040">ANK repeat</keyword>
<protein>
    <recommendedName>
        <fullName evidence="7">Ankyrin repeat domain-containing protein</fullName>
    </recommendedName>
</protein>
<feature type="chain" id="PRO_5045857495" description="Ankyrin repeat domain-containing protein" evidence="4">
    <location>
        <begin position="24"/>
        <end position="587"/>
    </location>
</feature>
<evidence type="ECO:0008006" key="7">
    <source>
        <dbReference type="Google" id="ProtNLM"/>
    </source>
</evidence>
<name>A0ABY4B8H9_9BACT</name>
<dbReference type="PANTHER" id="PTHR24126:SF14">
    <property type="entry name" value="ANK_REP_REGION DOMAIN-CONTAINING PROTEIN"/>
    <property type="match status" value="1"/>
</dbReference>
<dbReference type="InterPro" id="IPR002110">
    <property type="entry name" value="Ankyrin_rpt"/>
</dbReference>
<evidence type="ECO:0000256" key="3">
    <source>
        <dbReference type="PROSITE-ProRule" id="PRU00023"/>
    </source>
</evidence>
<dbReference type="PANTHER" id="PTHR24126">
    <property type="entry name" value="ANKYRIN REPEAT, PH AND SEC7 DOMAIN CONTAINING PROTEIN SECG-RELATED"/>
    <property type="match status" value="1"/>
</dbReference>
<dbReference type="InterPro" id="IPR036770">
    <property type="entry name" value="Ankyrin_rpt-contain_sf"/>
</dbReference>
<evidence type="ECO:0000256" key="2">
    <source>
        <dbReference type="ARBA" id="ARBA00023043"/>
    </source>
</evidence>
<feature type="signal peptide" evidence="4">
    <location>
        <begin position="1"/>
        <end position="23"/>
    </location>
</feature>
<proteinExistence type="predicted"/>
<organism evidence="5 6">
    <name type="scientific">Hymenobacter monticola</name>
    <dbReference type="NCBI Taxonomy" id="1705399"/>
    <lineage>
        <taxon>Bacteria</taxon>
        <taxon>Pseudomonadati</taxon>
        <taxon>Bacteroidota</taxon>
        <taxon>Cytophagia</taxon>
        <taxon>Cytophagales</taxon>
        <taxon>Hymenobacteraceae</taxon>
        <taxon>Hymenobacter</taxon>
    </lineage>
</organism>
<dbReference type="SUPFAM" id="SSF48403">
    <property type="entry name" value="Ankyrin repeat"/>
    <property type="match status" value="1"/>
</dbReference>
<dbReference type="PROSITE" id="PS50088">
    <property type="entry name" value="ANK_REPEAT"/>
    <property type="match status" value="1"/>
</dbReference>
<dbReference type="Pfam" id="PF00023">
    <property type="entry name" value="Ank"/>
    <property type="match status" value="1"/>
</dbReference>